<proteinExistence type="predicted"/>
<reference evidence="1 2" key="1">
    <citation type="submission" date="2019-03" db="EMBL/GenBank/DDBJ databases">
        <title>Genomic Encyclopedia of Type Strains, Phase III (KMG-III): the genomes of soil and plant-associated and newly described type strains.</title>
        <authorList>
            <person name="Whitman W."/>
        </authorList>
    </citation>
    <scope>NUCLEOTIDE SEQUENCE [LARGE SCALE GENOMIC DNA]</scope>
    <source>
        <strain evidence="1 2">VKM Ac-2570</strain>
    </source>
</reference>
<name>A0A4V3G8L6_9ACTN</name>
<gene>
    <name evidence="1" type="ORF">EV650_2257</name>
</gene>
<sequence>MIGAIVLVVAALATTGLSVGWIWTKADAVVPVALPSGGKSIETVSPSVKPSETPTPFGKVLGTEMVASNNDSMPIMSSKWGNTDERAGLWGGAAIWLTIHTNYDGKGGSWGNFTAFGQLPPDIPYKNTPAGLKEAAVQVGSRAIVNLYDKNAKLMPGTTHKVITVNGHTGHEIVAKVIVKVPKLPETFSTVMIAVIDRGDGTADVSVADIAGSTPAWQNVWRYKVSQITINK</sequence>
<organism evidence="1 2">
    <name type="scientific">Kribbella kalugense</name>
    <dbReference type="NCBI Taxonomy" id="2512221"/>
    <lineage>
        <taxon>Bacteria</taxon>
        <taxon>Bacillati</taxon>
        <taxon>Actinomycetota</taxon>
        <taxon>Actinomycetes</taxon>
        <taxon>Propionibacteriales</taxon>
        <taxon>Kribbellaceae</taxon>
        <taxon>Kribbella</taxon>
    </lineage>
</organism>
<dbReference type="Proteomes" id="UP000295447">
    <property type="component" value="Unassembled WGS sequence"/>
</dbReference>
<dbReference type="EMBL" id="SODF01000001">
    <property type="protein sequence ID" value="TDW23404.1"/>
    <property type="molecule type" value="Genomic_DNA"/>
</dbReference>
<evidence type="ECO:0000313" key="1">
    <source>
        <dbReference type="EMBL" id="TDW23404.1"/>
    </source>
</evidence>
<dbReference type="OrthoDB" id="3825959at2"/>
<accession>A0A4V3G8L6</accession>
<keyword evidence="2" id="KW-1185">Reference proteome</keyword>
<evidence type="ECO:0000313" key="2">
    <source>
        <dbReference type="Proteomes" id="UP000295447"/>
    </source>
</evidence>
<protein>
    <submittedName>
        <fullName evidence="1">Uncharacterized protein</fullName>
    </submittedName>
</protein>
<dbReference type="AlphaFoldDB" id="A0A4V3G8L6"/>
<comment type="caution">
    <text evidence="1">The sequence shown here is derived from an EMBL/GenBank/DDBJ whole genome shotgun (WGS) entry which is preliminary data.</text>
</comment>